<dbReference type="GO" id="GO:0001939">
    <property type="term" value="C:female pronucleus"/>
    <property type="evidence" value="ECO:0007669"/>
    <property type="project" value="TreeGrafter"/>
</dbReference>
<gene>
    <name evidence="5" type="ORF">MN116_004481</name>
</gene>
<dbReference type="Pfam" id="PF07004">
    <property type="entry name" value="SHIPPO-rpt"/>
    <property type="match status" value="1"/>
</dbReference>
<evidence type="ECO:0000256" key="1">
    <source>
        <dbReference type="ARBA" id="ARBA00004123"/>
    </source>
</evidence>
<dbReference type="Proteomes" id="UP001292079">
    <property type="component" value="Unassembled WGS sequence"/>
</dbReference>
<dbReference type="PANTHER" id="PTHR35678:SF1">
    <property type="entry name" value="PROTEIN STPG4"/>
    <property type="match status" value="1"/>
</dbReference>
<dbReference type="PANTHER" id="PTHR35678">
    <property type="entry name" value="PROTEIN STPG4"/>
    <property type="match status" value="1"/>
</dbReference>
<keyword evidence="4" id="KW-0539">Nucleus</keyword>
<accession>A0AAE2D6I8</accession>
<dbReference type="EMBL" id="JALJAT010000002">
    <property type="protein sequence ID" value="KAK4473318.1"/>
    <property type="molecule type" value="Genomic_DNA"/>
</dbReference>
<dbReference type="GO" id="GO:0005737">
    <property type="term" value="C:cytoplasm"/>
    <property type="evidence" value="ECO:0007669"/>
    <property type="project" value="UniProtKB-SubCell"/>
</dbReference>
<keyword evidence="6" id="KW-1185">Reference proteome</keyword>
<feature type="non-terminal residue" evidence="5">
    <location>
        <position position="1"/>
    </location>
</feature>
<evidence type="ECO:0000313" key="6">
    <source>
        <dbReference type="Proteomes" id="UP001292079"/>
    </source>
</evidence>
<dbReference type="GO" id="GO:0042393">
    <property type="term" value="F:histone binding"/>
    <property type="evidence" value="ECO:0007669"/>
    <property type="project" value="TreeGrafter"/>
</dbReference>
<comment type="subcellular location">
    <subcellularLocation>
        <location evidence="2">Cytoplasm</location>
    </subcellularLocation>
    <subcellularLocation>
        <location evidence="1">Nucleus</location>
    </subcellularLocation>
</comment>
<dbReference type="GO" id="GO:0001940">
    <property type="term" value="C:male pronucleus"/>
    <property type="evidence" value="ECO:0007669"/>
    <property type="project" value="TreeGrafter"/>
</dbReference>
<comment type="caution">
    <text evidence="5">The sequence shown here is derived from an EMBL/GenBank/DDBJ whole genome shotgun (WGS) entry which is preliminary data.</text>
</comment>
<keyword evidence="3" id="KW-0963">Cytoplasm</keyword>
<evidence type="ECO:0000256" key="2">
    <source>
        <dbReference type="ARBA" id="ARBA00004496"/>
    </source>
</evidence>
<organism evidence="5 6">
    <name type="scientific">Schistosoma mekongi</name>
    <name type="common">Parasitic worm</name>
    <dbReference type="NCBI Taxonomy" id="38744"/>
    <lineage>
        <taxon>Eukaryota</taxon>
        <taxon>Metazoa</taxon>
        <taxon>Spiralia</taxon>
        <taxon>Lophotrochozoa</taxon>
        <taxon>Platyhelminthes</taxon>
        <taxon>Trematoda</taxon>
        <taxon>Digenea</taxon>
        <taxon>Strigeidida</taxon>
        <taxon>Schistosomatoidea</taxon>
        <taxon>Schistosomatidae</taxon>
        <taxon>Schistosoma</taxon>
    </lineage>
</organism>
<dbReference type="GO" id="GO:0044727">
    <property type="term" value="P:epigenetic programing of male pronucleus"/>
    <property type="evidence" value="ECO:0007669"/>
    <property type="project" value="TreeGrafter"/>
</dbReference>
<dbReference type="GO" id="GO:0003682">
    <property type="term" value="F:chromatin binding"/>
    <property type="evidence" value="ECO:0007669"/>
    <property type="project" value="TreeGrafter"/>
</dbReference>
<proteinExistence type="predicted"/>
<evidence type="ECO:0000256" key="3">
    <source>
        <dbReference type="ARBA" id="ARBA00022490"/>
    </source>
</evidence>
<reference evidence="5" key="1">
    <citation type="submission" date="2022-04" db="EMBL/GenBank/DDBJ databases">
        <authorList>
            <person name="Xu L."/>
            <person name="Lv Z."/>
        </authorList>
    </citation>
    <scope>NUCLEOTIDE SEQUENCE</scope>
    <source>
        <strain evidence="5">LV_2022a</strain>
    </source>
</reference>
<sequence>NYITSYIRMELIKQNYSTLTLKQKFTNSLNIIDKKLIKFNYQLINNERINKKWTIKSLLKKSKPKSEWDKYAVVDRGNWFKSQMTYSPSPTRYHIKRSIIERPVTSSFKNTGRLKQYPMFTNDGLWLLPGAYDVSGVDEKLNQCHRTYSFKNMPRKFNDLLYGLQDKNLCLAPGQYDPYNEDFNRCTQTPTYNNVFKSKYPRSILSQKPDNIPPPGAYNLSTKAKFGITSPFVSQVPRFKRSKSFVPGPGTYNINGEIQNVEQLKRMGTHCGLFFRDYVDEI</sequence>
<reference evidence="5" key="2">
    <citation type="journal article" date="2023" name="Infect Dis Poverty">
        <title>Chromosome-scale genome of the human blood fluke Schistosoma mekongi and its implications for public health.</title>
        <authorList>
            <person name="Zhou M."/>
            <person name="Xu L."/>
            <person name="Xu D."/>
            <person name="Chen W."/>
            <person name="Khan J."/>
            <person name="Hu Y."/>
            <person name="Huang H."/>
            <person name="Wei H."/>
            <person name="Zhang Y."/>
            <person name="Chusongsang P."/>
            <person name="Tanasarnprasert K."/>
            <person name="Hu X."/>
            <person name="Limpanont Y."/>
            <person name="Lv Z."/>
        </authorList>
    </citation>
    <scope>NUCLEOTIDE SEQUENCE</scope>
    <source>
        <strain evidence="5">LV_2022a</strain>
    </source>
</reference>
<evidence type="ECO:0008006" key="7">
    <source>
        <dbReference type="Google" id="ProtNLM"/>
    </source>
</evidence>
<name>A0AAE2D6I8_SCHME</name>
<dbReference type="InterPro" id="IPR010736">
    <property type="entry name" value="SHIPPO-rpt"/>
</dbReference>
<protein>
    <recommendedName>
        <fullName evidence="7">Protein STPG4</fullName>
    </recommendedName>
</protein>
<dbReference type="AlphaFoldDB" id="A0AAE2D6I8"/>
<dbReference type="GO" id="GO:0042585">
    <property type="term" value="C:germinal vesicle"/>
    <property type="evidence" value="ECO:0007669"/>
    <property type="project" value="TreeGrafter"/>
</dbReference>
<evidence type="ECO:0000313" key="5">
    <source>
        <dbReference type="EMBL" id="KAK4473318.1"/>
    </source>
</evidence>
<evidence type="ECO:0000256" key="4">
    <source>
        <dbReference type="ARBA" id="ARBA00023242"/>
    </source>
</evidence>